<proteinExistence type="predicted"/>
<protein>
    <recommendedName>
        <fullName evidence="2">Coat protein</fullName>
    </recommendedName>
</protein>
<gene>
    <name evidence="1" type="ORF">H4RhizoLitter19469_000003</name>
</gene>
<reference evidence="1" key="1">
    <citation type="submission" date="2019-05" db="EMBL/GenBank/DDBJ databases">
        <title>Metatranscriptomic reconstruction reveals RNA viruses with the potential to shape carbon cycling in soil.</title>
        <authorList>
            <person name="Starr E.P."/>
            <person name="Nuccio E."/>
            <person name="Pett-Ridge J."/>
            <person name="Banfield J.F."/>
            <person name="Firestone M.K."/>
        </authorList>
    </citation>
    <scope>NUCLEOTIDE SEQUENCE</scope>
    <source>
        <strain evidence="1">H4_Rhizo_Litter_19_scaffold_469</strain>
    </source>
</reference>
<organism evidence="1">
    <name type="scientific">Leviviridae sp</name>
    <dbReference type="NCBI Taxonomy" id="2027243"/>
    <lineage>
        <taxon>Viruses</taxon>
        <taxon>Riboviria</taxon>
        <taxon>Orthornavirae</taxon>
        <taxon>Lenarviricota</taxon>
        <taxon>Leviviricetes</taxon>
        <taxon>Norzivirales</taxon>
        <taxon>Fiersviridae</taxon>
    </lineage>
</organism>
<accession>A0A514D6Z2</accession>
<evidence type="ECO:0000313" key="1">
    <source>
        <dbReference type="EMBL" id="QDH89346.1"/>
    </source>
</evidence>
<name>A0A514D6Z2_9VIRU</name>
<dbReference type="EMBL" id="MN034767">
    <property type="protein sequence ID" value="QDH89346.1"/>
    <property type="molecule type" value="Genomic_RNA"/>
</dbReference>
<sequence length="155" mass="15704">MTIPVTSPVTGGAQTGFTSPTYTLVADKSIDVNSTQYAVTALGGTQAGVRASAVSDPFTIAVSKPKNPRALPSPNPITGKYGDVPFNRTSIVVRKGMNFAANNAPLIGYVRVYIDVPAGADAYDAANVRAAISLAIGELSAQSAGVGDSACTGVI</sequence>
<evidence type="ECO:0008006" key="2">
    <source>
        <dbReference type="Google" id="ProtNLM"/>
    </source>
</evidence>